<dbReference type="PROSITE" id="PS51257">
    <property type="entry name" value="PROKAR_LIPOPROTEIN"/>
    <property type="match status" value="1"/>
</dbReference>
<sequence length="52" mass="5811">MKSGERKAISCCYTSLRRFLLAGSFMLSCIRRPISLFGELAPKAWLCDPKAS</sequence>
<evidence type="ECO:0000313" key="2">
    <source>
        <dbReference type="Proteomes" id="UP000799757"/>
    </source>
</evidence>
<dbReference type="AlphaFoldDB" id="A0A6A6XBQ0"/>
<protein>
    <submittedName>
        <fullName evidence="1">Uncharacterized protein</fullName>
    </submittedName>
</protein>
<evidence type="ECO:0000313" key="1">
    <source>
        <dbReference type="EMBL" id="KAF2793681.1"/>
    </source>
</evidence>
<organism evidence="1 2">
    <name type="scientific">Melanomma pulvis-pyrius CBS 109.77</name>
    <dbReference type="NCBI Taxonomy" id="1314802"/>
    <lineage>
        <taxon>Eukaryota</taxon>
        <taxon>Fungi</taxon>
        <taxon>Dikarya</taxon>
        <taxon>Ascomycota</taxon>
        <taxon>Pezizomycotina</taxon>
        <taxon>Dothideomycetes</taxon>
        <taxon>Pleosporomycetidae</taxon>
        <taxon>Pleosporales</taxon>
        <taxon>Melanommataceae</taxon>
        <taxon>Melanomma</taxon>
    </lineage>
</organism>
<gene>
    <name evidence="1" type="ORF">K505DRAFT_37132</name>
</gene>
<reference evidence="1" key="1">
    <citation type="journal article" date="2020" name="Stud. Mycol.">
        <title>101 Dothideomycetes genomes: a test case for predicting lifestyles and emergence of pathogens.</title>
        <authorList>
            <person name="Haridas S."/>
            <person name="Albert R."/>
            <person name="Binder M."/>
            <person name="Bloem J."/>
            <person name="Labutti K."/>
            <person name="Salamov A."/>
            <person name="Andreopoulos B."/>
            <person name="Baker S."/>
            <person name="Barry K."/>
            <person name="Bills G."/>
            <person name="Bluhm B."/>
            <person name="Cannon C."/>
            <person name="Castanera R."/>
            <person name="Culley D."/>
            <person name="Daum C."/>
            <person name="Ezra D."/>
            <person name="Gonzalez J."/>
            <person name="Henrissat B."/>
            <person name="Kuo A."/>
            <person name="Liang C."/>
            <person name="Lipzen A."/>
            <person name="Lutzoni F."/>
            <person name="Magnuson J."/>
            <person name="Mondo S."/>
            <person name="Nolan M."/>
            <person name="Ohm R."/>
            <person name="Pangilinan J."/>
            <person name="Park H.-J."/>
            <person name="Ramirez L."/>
            <person name="Alfaro M."/>
            <person name="Sun H."/>
            <person name="Tritt A."/>
            <person name="Yoshinaga Y."/>
            <person name="Zwiers L.-H."/>
            <person name="Turgeon B."/>
            <person name="Goodwin S."/>
            <person name="Spatafora J."/>
            <person name="Crous P."/>
            <person name="Grigoriev I."/>
        </authorList>
    </citation>
    <scope>NUCLEOTIDE SEQUENCE</scope>
    <source>
        <strain evidence="1">CBS 109.77</strain>
    </source>
</reference>
<keyword evidence="2" id="KW-1185">Reference proteome</keyword>
<dbReference type="EMBL" id="MU001918">
    <property type="protein sequence ID" value="KAF2793681.1"/>
    <property type="molecule type" value="Genomic_DNA"/>
</dbReference>
<proteinExistence type="predicted"/>
<accession>A0A6A6XBQ0</accession>
<dbReference type="Proteomes" id="UP000799757">
    <property type="component" value="Unassembled WGS sequence"/>
</dbReference>
<name>A0A6A6XBQ0_9PLEO</name>